<comment type="subunit">
    <text evidence="15">Component of the INO80 chromatin-remodeling complex.</text>
</comment>
<organism evidence="20 21">
    <name type="scientific">Ceratobasidium theobromae</name>
    <dbReference type="NCBI Taxonomy" id="1582974"/>
    <lineage>
        <taxon>Eukaryota</taxon>
        <taxon>Fungi</taxon>
        <taxon>Dikarya</taxon>
        <taxon>Basidiomycota</taxon>
        <taxon>Agaricomycotina</taxon>
        <taxon>Agaricomycetes</taxon>
        <taxon>Cantharellales</taxon>
        <taxon>Ceratobasidiaceae</taxon>
        <taxon>Ceratobasidium</taxon>
    </lineage>
</organism>
<keyword evidence="4" id="KW-0547">Nucleotide-binding</keyword>
<dbReference type="GO" id="GO:0016887">
    <property type="term" value="F:ATP hydrolysis activity"/>
    <property type="evidence" value="ECO:0007669"/>
    <property type="project" value="TreeGrafter"/>
</dbReference>
<evidence type="ECO:0000256" key="3">
    <source>
        <dbReference type="ARBA" id="ARBA00019805"/>
    </source>
</evidence>
<evidence type="ECO:0000256" key="12">
    <source>
        <dbReference type="ARBA" id="ARBA00023204"/>
    </source>
</evidence>
<comment type="catalytic activity">
    <reaction evidence="14 15">
        <text>ATP + H2O = ADP + phosphate + H(+)</text>
        <dbReference type="Rhea" id="RHEA:13065"/>
        <dbReference type="ChEBI" id="CHEBI:15377"/>
        <dbReference type="ChEBI" id="CHEBI:15378"/>
        <dbReference type="ChEBI" id="CHEBI:30616"/>
        <dbReference type="ChEBI" id="CHEBI:43474"/>
        <dbReference type="ChEBI" id="CHEBI:456216"/>
    </reaction>
</comment>
<comment type="subcellular location">
    <subcellularLocation>
        <location evidence="1 15">Nucleus</location>
    </subcellularLocation>
</comment>
<dbReference type="PROSITE" id="PS51413">
    <property type="entry name" value="DBINO"/>
    <property type="match status" value="1"/>
</dbReference>
<comment type="domain">
    <text evidence="15">The DBINO region is involved in binding to DNA.</text>
</comment>
<dbReference type="GO" id="GO:0004386">
    <property type="term" value="F:helicase activity"/>
    <property type="evidence" value="ECO:0007669"/>
    <property type="project" value="UniProtKB-KW"/>
</dbReference>
<keyword evidence="6 15" id="KW-0378">Hydrolase</keyword>
<accession>A0A5N5Q8J8</accession>
<dbReference type="InterPro" id="IPR027417">
    <property type="entry name" value="P-loop_NTPase"/>
</dbReference>
<evidence type="ECO:0000256" key="1">
    <source>
        <dbReference type="ARBA" id="ARBA00004123"/>
    </source>
</evidence>
<dbReference type="OrthoDB" id="372624at2759"/>
<dbReference type="Proteomes" id="UP000383932">
    <property type="component" value="Unassembled WGS sequence"/>
</dbReference>
<feature type="region of interest" description="Disordered" evidence="16">
    <location>
        <begin position="255"/>
        <end position="275"/>
    </location>
</feature>
<evidence type="ECO:0000259" key="17">
    <source>
        <dbReference type="PROSITE" id="PS51192"/>
    </source>
</evidence>
<evidence type="ECO:0000256" key="13">
    <source>
        <dbReference type="ARBA" id="ARBA00023242"/>
    </source>
</evidence>
<feature type="region of interest" description="Disordered" evidence="16">
    <location>
        <begin position="1544"/>
        <end position="1568"/>
    </location>
</feature>
<dbReference type="InterPro" id="IPR049730">
    <property type="entry name" value="SNF2/RAD54-like_C"/>
</dbReference>
<dbReference type="GO" id="GO:0042393">
    <property type="term" value="F:histone binding"/>
    <property type="evidence" value="ECO:0007669"/>
    <property type="project" value="TreeGrafter"/>
</dbReference>
<evidence type="ECO:0000256" key="2">
    <source>
        <dbReference type="ARBA" id="ARBA00007025"/>
    </source>
</evidence>
<dbReference type="SUPFAM" id="SSF52540">
    <property type="entry name" value="P-loop containing nucleoside triphosphate hydrolases"/>
    <property type="match status" value="2"/>
</dbReference>
<dbReference type="PANTHER" id="PTHR45685">
    <property type="entry name" value="HELICASE SRCAP-RELATED"/>
    <property type="match status" value="1"/>
</dbReference>
<evidence type="ECO:0000256" key="11">
    <source>
        <dbReference type="ARBA" id="ARBA00023163"/>
    </source>
</evidence>
<feature type="region of interest" description="Disordered" evidence="16">
    <location>
        <begin position="1275"/>
        <end position="1338"/>
    </location>
</feature>
<keyword evidence="7 15" id="KW-0067">ATP-binding</keyword>
<proteinExistence type="inferred from homology"/>
<dbReference type="GO" id="GO:0031011">
    <property type="term" value="C:Ino80 complex"/>
    <property type="evidence" value="ECO:0007669"/>
    <property type="project" value="UniProtKB-UniRule"/>
</dbReference>
<dbReference type="GO" id="GO:0005524">
    <property type="term" value="F:ATP binding"/>
    <property type="evidence" value="ECO:0007669"/>
    <property type="project" value="UniProtKB-UniRule"/>
</dbReference>
<dbReference type="SMART" id="SM00490">
    <property type="entry name" value="HELICc"/>
    <property type="match status" value="1"/>
</dbReference>
<feature type="region of interest" description="Disordered" evidence="16">
    <location>
        <begin position="37"/>
        <end position="131"/>
    </location>
</feature>
<evidence type="ECO:0000313" key="21">
    <source>
        <dbReference type="Proteomes" id="UP000383932"/>
    </source>
</evidence>
<dbReference type="InterPro" id="IPR050520">
    <property type="entry name" value="INO80/SWR1_helicase"/>
</dbReference>
<evidence type="ECO:0000259" key="18">
    <source>
        <dbReference type="PROSITE" id="PS51194"/>
    </source>
</evidence>
<dbReference type="InterPro" id="IPR038718">
    <property type="entry name" value="SNF2-like_sf"/>
</dbReference>
<evidence type="ECO:0000313" key="20">
    <source>
        <dbReference type="EMBL" id="KAB5588110.1"/>
    </source>
</evidence>
<dbReference type="GO" id="GO:0003677">
    <property type="term" value="F:DNA binding"/>
    <property type="evidence" value="ECO:0007669"/>
    <property type="project" value="UniProtKB-UniRule"/>
</dbReference>
<evidence type="ECO:0000256" key="16">
    <source>
        <dbReference type="SAM" id="MobiDB-lite"/>
    </source>
</evidence>
<dbReference type="EC" id="3.6.4.-" evidence="15"/>
<feature type="compositionally biased region" description="Basic and acidic residues" evidence="16">
    <location>
        <begin position="42"/>
        <end position="51"/>
    </location>
</feature>
<dbReference type="Pfam" id="PF13892">
    <property type="entry name" value="DBINO"/>
    <property type="match status" value="1"/>
</dbReference>
<keyword evidence="13" id="KW-0539">Nucleus</keyword>
<dbReference type="GO" id="GO:0006281">
    <property type="term" value="P:DNA repair"/>
    <property type="evidence" value="ECO:0007669"/>
    <property type="project" value="UniProtKB-UniRule"/>
</dbReference>
<evidence type="ECO:0000256" key="6">
    <source>
        <dbReference type="ARBA" id="ARBA00022801"/>
    </source>
</evidence>
<evidence type="ECO:0000256" key="14">
    <source>
        <dbReference type="ARBA" id="ARBA00049360"/>
    </source>
</evidence>
<dbReference type="GO" id="GO:0006338">
    <property type="term" value="P:chromatin remodeling"/>
    <property type="evidence" value="ECO:0007669"/>
    <property type="project" value="UniProtKB-UniRule"/>
</dbReference>
<feature type="domain" description="Helicase ATP-binding" evidence="17">
    <location>
        <begin position="467"/>
        <end position="639"/>
    </location>
</feature>
<evidence type="ECO:0000256" key="15">
    <source>
        <dbReference type="RuleBase" id="RU368001"/>
    </source>
</evidence>
<keyword evidence="8" id="KW-0805">Transcription regulation</keyword>
<name>A0A5N5Q8J8_9AGAM</name>
<evidence type="ECO:0000256" key="10">
    <source>
        <dbReference type="ARBA" id="ARBA00023159"/>
    </source>
</evidence>
<dbReference type="InterPro" id="IPR014001">
    <property type="entry name" value="Helicase_ATP-bd"/>
</dbReference>
<feature type="compositionally biased region" description="Basic and acidic residues" evidence="16">
    <location>
        <begin position="1546"/>
        <end position="1565"/>
    </location>
</feature>
<comment type="function">
    <text evidence="15">ATPase component of the INO80 complex which remodels chromatin by shifting nucleosomes and is involved in DNA repair.</text>
</comment>
<dbReference type="Pfam" id="PF00176">
    <property type="entry name" value="SNF2-rel_dom"/>
    <property type="match status" value="1"/>
</dbReference>
<dbReference type="CDD" id="cd18793">
    <property type="entry name" value="SF2_C_SNF"/>
    <property type="match status" value="1"/>
</dbReference>
<dbReference type="InterPro" id="IPR001650">
    <property type="entry name" value="Helicase_C-like"/>
</dbReference>
<dbReference type="PANTHER" id="PTHR45685:SF2">
    <property type="entry name" value="CHROMATIN-REMODELING ATPASE INO80"/>
    <property type="match status" value="1"/>
</dbReference>
<evidence type="ECO:0000256" key="8">
    <source>
        <dbReference type="ARBA" id="ARBA00023015"/>
    </source>
</evidence>
<feature type="region of interest" description="Disordered" evidence="16">
    <location>
        <begin position="389"/>
        <end position="409"/>
    </location>
</feature>
<feature type="compositionally biased region" description="Basic residues" evidence="16">
    <location>
        <begin position="112"/>
        <end position="123"/>
    </location>
</feature>
<dbReference type="InterPro" id="IPR020838">
    <property type="entry name" value="DBINO"/>
</dbReference>
<dbReference type="PROSITE" id="PS51194">
    <property type="entry name" value="HELICASE_CTER"/>
    <property type="match status" value="1"/>
</dbReference>
<dbReference type="FunFam" id="3.40.50.10810:FF:000022">
    <property type="entry name" value="Blast:Putative DNA helicase Ino80"/>
    <property type="match status" value="1"/>
</dbReference>
<dbReference type="Gene3D" id="3.40.50.10810">
    <property type="entry name" value="Tandem AAA-ATPase domain"/>
    <property type="match status" value="1"/>
</dbReference>
<keyword evidence="12 15" id="KW-0234">DNA repair</keyword>
<evidence type="ECO:0000256" key="9">
    <source>
        <dbReference type="ARBA" id="ARBA00023125"/>
    </source>
</evidence>
<dbReference type="EMBL" id="SSOP01000567">
    <property type="protein sequence ID" value="KAB5588110.1"/>
    <property type="molecule type" value="Genomic_DNA"/>
</dbReference>
<gene>
    <name evidence="20" type="ORF">CTheo_8448</name>
</gene>
<keyword evidence="11" id="KW-0804">Transcription</keyword>
<evidence type="ECO:0000256" key="5">
    <source>
        <dbReference type="ARBA" id="ARBA00022763"/>
    </source>
</evidence>
<keyword evidence="5 15" id="KW-0227">DNA damage</keyword>
<dbReference type="Gene3D" id="3.40.50.300">
    <property type="entry name" value="P-loop containing nucleotide triphosphate hydrolases"/>
    <property type="match status" value="1"/>
</dbReference>
<dbReference type="SMART" id="SM00487">
    <property type="entry name" value="DEXDc"/>
    <property type="match status" value="1"/>
</dbReference>
<feature type="domain" description="Helicase C-terminal" evidence="18">
    <location>
        <begin position="1041"/>
        <end position="1206"/>
    </location>
</feature>
<dbReference type="Pfam" id="PF00271">
    <property type="entry name" value="Helicase_C"/>
    <property type="match status" value="1"/>
</dbReference>
<dbReference type="PROSITE" id="PS51192">
    <property type="entry name" value="HELICASE_ATP_BIND_1"/>
    <property type="match status" value="1"/>
</dbReference>
<keyword evidence="9 15" id="KW-0238">DNA-binding</keyword>
<protein>
    <recommendedName>
        <fullName evidence="3 15">Chromatin-remodeling ATPase INO80</fullName>
        <ecNumber evidence="15">3.6.4.-</ecNumber>
    </recommendedName>
</protein>
<keyword evidence="20" id="KW-0347">Helicase</keyword>
<feature type="domain" description="DBINO" evidence="19">
    <location>
        <begin position="179"/>
        <end position="304"/>
    </location>
</feature>
<dbReference type="InterPro" id="IPR000330">
    <property type="entry name" value="SNF2_N"/>
</dbReference>
<evidence type="ECO:0000256" key="7">
    <source>
        <dbReference type="ARBA" id="ARBA00022840"/>
    </source>
</evidence>
<evidence type="ECO:0000256" key="4">
    <source>
        <dbReference type="ARBA" id="ARBA00022741"/>
    </source>
</evidence>
<keyword evidence="21" id="KW-1185">Reference proteome</keyword>
<sequence>MTAAELNAAERAEAERRREEYYGSPRFRLRAMSPYRCESDDEVRQRAHNRDAALLLEDDLGMRSPDRTKKRPHPQDAAPSKKRRPDSASYPHLHVPTPPLRQSHSPPSAVRGRGKARAPKRPRKAPDSLCPAVPDPLSSPCTPFVPLDQPLPALPPVGKSDHATLVKRAIQLEDNQRKIWVALARKDIPKAYKLQSSSFQTRLAQSRKHSALVASYAKKSSARTIATTKLAQVKSKRLMREMLVFWRKHDREEKDLRKRAERAQVDRAKVEEEKREAQRQARKLEFLISQTELYSHFVGSKLKSASLLPLTRLTSAASELEHGPDQPDQPSAAIRHIEELDPEAPLPAIDFGDADERNLHRHAAQNARDAIDAAKRRAHEFDEARRREFQEARQNAHPMDEDPDEPHKPLVDRESLLIQSPPLILAVDSDELNFQNPTSLTDMSIGQPKILMAQLKEYQLKGLNWLATLYEQGINGILADEMGLGKTVQSISLLAYLAETHGIWGPFLVIAPASTLHNWQQELTRFVPQLKTLPYWGNVKDRATLRKFWNKKQICYDRNAPFHVLVTSYQLVVADEKYFQRVKWQYMVLDEAQAIKSSTSARWKTLLNFNCRNRLLLTGTPVQNSMQELWALLHFIMPSLFDSHDEFSEWFSKDIESAAENKGSALNEHQLRRLHMILKPFMLRRVKRNVQNELSEKIEQDIYCDLSPRQRALYRGLRANVSIAELLERANNLGDADSARSLMNLVMQFRKVCNHPELFERADVVAPFSFTSFGRSGNLAREGDVLYCPDSTTNPIKFDVPRVFERSGGLVGLVGEHSRLGSMQRWLGTDMSIWARDWISRARWASGSAFAFLAFLEMGVEDVWAVCKSRPLERLLWAATREQELYRQGGMPSDPDMAAHLSAPKYAVPRRNYEYLEIAEGYPKMFDIRHELWTSSCLSRSMMFWRTDGAVATPIVPRCSDRMFMERQTRTVDAPRESLLLLGLPPSLRESPNATDAWTSQFSGASPSGLIAASRLEQLPVTPMHIPEAKRLIYDSAKLARLDTLLAELKTGGHRVLIYFQMTRMIDLMEEYLVFRQYQYLRLDGGSKLEDRRDMVRDWQTNPNIFVFLLSTRAGGLGINLTAADTVVFYDHDWNPSNDAQAMDRAHRLGQTRQVTVYRLITKGTIDERIVQLARVKKDVSGWSQVQPRLTIAQVQDIVVGNKQFTEATTSKEIVSLLLDDDQLANLATKGVPETGAAGSSTLMNTNRDLWADEGDEFFGSSTLGAQQAAADALDNAPIPSGVPSGAATPNGADAVYGRGLKKDGTRKLKPGRKTGPGGSKAERRKKRGPVTGDTLPDDASDLVCDRNLFDNWAKSVKLDPEIRKANLPEKLCDIRKDISIVPGWLTDKDAKQFDLHRHLYASTIGALASGSTLTCTMLTDDATLSNDVQSALPHVFSIISYNRSLARRLPKASPQVYTMKPDAMVLFPLDANIQEIISDIDHIGRACTRERDMLISTRQVLVGLVSGLYQRRALGFPEHFLFGIIHYSGTIIDVIAATWAPEDTSEVKPEEDKVDMGAGEHKTQDVQQVEIEIQEKVDANVLVSGKQVEQTDDSKVAGPKSTPIKGSLKTD</sequence>
<keyword evidence="10" id="KW-0010">Activator</keyword>
<reference evidence="20 21" key="1">
    <citation type="journal article" date="2019" name="Fungal Biol. Biotechnol.">
        <title>Draft genome sequence of fastidious pathogen Ceratobasidium theobromae, which causes vascular-streak dieback in Theobroma cacao.</title>
        <authorList>
            <person name="Ali S.S."/>
            <person name="Asman A."/>
            <person name="Shao J."/>
            <person name="Firmansyah A.P."/>
            <person name="Susilo A.W."/>
            <person name="Rosmana A."/>
            <person name="McMahon P."/>
            <person name="Junaid M."/>
            <person name="Guest D."/>
            <person name="Kheng T.Y."/>
            <person name="Meinhardt L.W."/>
            <person name="Bailey B.A."/>
        </authorList>
    </citation>
    <scope>NUCLEOTIDE SEQUENCE [LARGE SCALE GENOMIC DNA]</scope>
    <source>
        <strain evidence="20 21">CT2</strain>
    </source>
</reference>
<comment type="caution">
    <text evidence="20">The sequence shown here is derived from an EMBL/GenBank/DDBJ whole genome shotgun (WGS) entry which is preliminary data.</text>
</comment>
<feature type="region of interest" description="Disordered" evidence="16">
    <location>
        <begin position="1585"/>
        <end position="1612"/>
    </location>
</feature>
<comment type="similarity">
    <text evidence="2 15">Belongs to the SNF2/RAD54 helicase family.</text>
</comment>
<evidence type="ECO:0000259" key="19">
    <source>
        <dbReference type="PROSITE" id="PS51413"/>
    </source>
</evidence>